<accession>A0AAI9YH14</accession>
<sequence>FAAGAEDEIASTWNRKSWRIVRFRPRVLRPILHVDTSCIIFGNQFSAPFFIAPAGGGKLANSEGEVLLTRAAARHGILQWVCNNAGCTMDQMAAARSGRQTLYWQIYAKSDLKKSERELRHALELGYTGFALTVDAVWPGLRERDVRNSLDDVAAKHNTSASMEEEEGGGGNADRKARPVYIEFDWISAVTWIRSITNLPLAIKGIQRWQDAARCLEFDNVHPWLSNHGGRQLDSAPSSLETLIDIRKYCPTLLRSREVIIDGGVTRGADIVKAFCLGAKGVGLGRGFLFSMVYGKAGVGKAIRILKHEMETTMALLGVCSLSELDSSFVSLPTCLENIPALFPVSTQAILMQPGRNFPTGDNFKAMI</sequence>
<dbReference type="PIRSF" id="PIRSF000138">
    <property type="entry name" value="Al-hdrx_acd_dh"/>
    <property type="match status" value="1"/>
</dbReference>
<feature type="binding site" evidence="5">
    <location>
        <begin position="53"/>
        <end position="55"/>
    </location>
    <ligand>
        <name>FMN</name>
        <dbReference type="ChEBI" id="CHEBI:58210"/>
    </ligand>
</feature>
<feature type="binding site" evidence="5">
    <location>
        <position position="142"/>
    </location>
    <ligand>
        <name>glyoxylate</name>
        <dbReference type="ChEBI" id="CHEBI:36655"/>
    </ligand>
</feature>
<dbReference type="PANTHER" id="PTHR10578">
    <property type="entry name" value="S -2-HYDROXY-ACID OXIDASE-RELATED"/>
    <property type="match status" value="1"/>
</dbReference>
<dbReference type="InterPro" id="IPR012133">
    <property type="entry name" value="Alpha-hydoxy_acid_DH_FMN"/>
</dbReference>
<protein>
    <submittedName>
        <fullName evidence="7">FMN-dependent dehydrogenase</fullName>
    </submittedName>
</protein>
<reference evidence="7 8" key="1">
    <citation type="submission" date="2016-10" db="EMBL/GenBank/DDBJ databases">
        <title>The genome sequence of Colletotrichum fioriniae PJ7.</title>
        <authorList>
            <person name="Baroncelli R."/>
        </authorList>
    </citation>
    <scope>NUCLEOTIDE SEQUENCE [LARGE SCALE GENOMIC DNA]</scope>
    <source>
        <strain evidence="7 8">IMI 309622</strain>
    </source>
</reference>
<dbReference type="InterPro" id="IPR008259">
    <property type="entry name" value="FMN_hydac_DH_AS"/>
</dbReference>
<feature type="binding site" evidence="5">
    <location>
        <position position="228"/>
    </location>
    <ligand>
        <name>glyoxylate</name>
        <dbReference type="ChEBI" id="CHEBI:36655"/>
    </ligand>
</feature>
<dbReference type="PROSITE" id="PS00557">
    <property type="entry name" value="FMN_HYDROXY_ACID_DH_1"/>
    <property type="match status" value="1"/>
</dbReference>
<dbReference type="Pfam" id="PF01070">
    <property type="entry name" value="FMN_dh"/>
    <property type="match status" value="1"/>
</dbReference>
<dbReference type="RefSeq" id="XP_060305701.1">
    <property type="nucleotide sequence ID" value="XM_060463557.1"/>
</dbReference>
<dbReference type="Gene3D" id="3.20.20.70">
    <property type="entry name" value="Aldolase class I"/>
    <property type="match status" value="1"/>
</dbReference>
<keyword evidence="5" id="KW-0285">Flavoprotein</keyword>
<dbReference type="PANTHER" id="PTHR10578:SF104">
    <property type="entry name" value="CYTOCHROME B2, MITOCHONDRIAL-RELATED"/>
    <property type="match status" value="1"/>
</dbReference>
<keyword evidence="8" id="KW-1185">Reference proteome</keyword>
<keyword evidence="2" id="KW-0560">Oxidoreductase</keyword>
<evidence type="ECO:0000313" key="7">
    <source>
        <dbReference type="EMBL" id="KAK1509324.1"/>
    </source>
</evidence>
<gene>
    <name evidence="7" type="ORF">CCOS01_15418</name>
</gene>
<comment type="caution">
    <text evidence="7">The sequence shown here is derived from an EMBL/GenBank/DDBJ whole genome shotgun (WGS) entry which is preliminary data.</text>
</comment>
<dbReference type="Proteomes" id="UP001240678">
    <property type="component" value="Unassembled WGS sequence"/>
</dbReference>
<organism evidence="7 8">
    <name type="scientific">Colletotrichum costaricense</name>
    <dbReference type="NCBI Taxonomy" id="1209916"/>
    <lineage>
        <taxon>Eukaryota</taxon>
        <taxon>Fungi</taxon>
        <taxon>Dikarya</taxon>
        <taxon>Ascomycota</taxon>
        <taxon>Pezizomycotina</taxon>
        <taxon>Sordariomycetes</taxon>
        <taxon>Hypocreomycetidae</taxon>
        <taxon>Glomerellales</taxon>
        <taxon>Glomerellaceae</taxon>
        <taxon>Colletotrichum</taxon>
        <taxon>Colletotrichum acutatum species complex</taxon>
    </lineage>
</organism>
<feature type="domain" description="FMN hydroxy acid dehydrogenase" evidence="6">
    <location>
        <begin position="1"/>
        <end position="335"/>
    </location>
</feature>
<evidence type="ECO:0000256" key="1">
    <source>
        <dbReference type="ARBA" id="ARBA00001917"/>
    </source>
</evidence>
<evidence type="ECO:0000259" key="6">
    <source>
        <dbReference type="PROSITE" id="PS51349"/>
    </source>
</evidence>
<feature type="active site" description="Proton acceptor" evidence="4">
    <location>
        <position position="228"/>
    </location>
</feature>
<dbReference type="PROSITE" id="PS51349">
    <property type="entry name" value="FMN_HYDROXY_ACID_DH_2"/>
    <property type="match status" value="1"/>
</dbReference>
<dbReference type="GeneID" id="85347104"/>
<dbReference type="EMBL" id="MOOE01000024">
    <property type="protein sequence ID" value="KAK1509324.1"/>
    <property type="molecule type" value="Genomic_DNA"/>
</dbReference>
<feature type="binding site" evidence="5">
    <location>
        <position position="105"/>
    </location>
    <ligand>
        <name>FMN</name>
        <dbReference type="ChEBI" id="CHEBI:58210"/>
    </ligand>
</feature>
<dbReference type="InterPro" id="IPR013785">
    <property type="entry name" value="Aldolase_TIM"/>
</dbReference>
<comment type="similarity">
    <text evidence="3">Belongs to the FMN-dependent alpha-hydroxy acid dehydrogenase family.</text>
</comment>
<comment type="cofactor">
    <cofactor evidence="1">
        <name>FMN</name>
        <dbReference type="ChEBI" id="CHEBI:58210"/>
    </cofactor>
</comment>
<feature type="binding site" evidence="5">
    <location>
        <position position="133"/>
    </location>
    <ligand>
        <name>FMN</name>
        <dbReference type="ChEBI" id="CHEBI:58210"/>
    </ligand>
</feature>
<feature type="binding site" evidence="5">
    <location>
        <begin position="285"/>
        <end position="286"/>
    </location>
    <ligand>
        <name>FMN</name>
        <dbReference type="ChEBI" id="CHEBI:58210"/>
    </ligand>
</feature>
<evidence type="ECO:0000256" key="4">
    <source>
        <dbReference type="PIRSR" id="PIRSR000138-1"/>
    </source>
</evidence>
<evidence type="ECO:0000256" key="5">
    <source>
        <dbReference type="PIRSR" id="PIRSR000138-2"/>
    </source>
</evidence>
<feature type="binding site" evidence="5">
    <location>
        <position position="204"/>
    </location>
    <ligand>
        <name>FMN</name>
        <dbReference type="ChEBI" id="CHEBI:58210"/>
    </ligand>
</feature>
<name>A0AAI9YH14_9PEZI</name>
<feature type="non-terminal residue" evidence="7">
    <location>
        <position position="1"/>
    </location>
</feature>
<evidence type="ECO:0000256" key="2">
    <source>
        <dbReference type="ARBA" id="ARBA00023002"/>
    </source>
</evidence>
<keyword evidence="5" id="KW-0288">FMN</keyword>
<dbReference type="InterPro" id="IPR000262">
    <property type="entry name" value="FMN-dep_DH"/>
</dbReference>
<feature type="binding site" evidence="5">
    <location>
        <position position="231"/>
    </location>
    <ligand>
        <name>glyoxylate</name>
        <dbReference type="ChEBI" id="CHEBI:36655"/>
    </ligand>
</feature>
<dbReference type="SUPFAM" id="SSF51395">
    <property type="entry name" value="FMN-linked oxidoreductases"/>
    <property type="match status" value="1"/>
</dbReference>
<dbReference type="InterPro" id="IPR037396">
    <property type="entry name" value="FMN_HAD"/>
</dbReference>
<feature type="binding site" evidence="5">
    <location>
        <position position="226"/>
    </location>
    <ligand>
        <name>FMN</name>
        <dbReference type="ChEBI" id="CHEBI:58210"/>
    </ligand>
</feature>
<evidence type="ECO:0000313" key="8">
    <source>
        <dbReference type="Proteomes" id="UP001240678"/>
    </source>
</evidence>
<proteinExistence type="inferred from homology"/>
<dbReference type="AlphaFoldDB" id="A0AAI9YH14"/>
<dbReference type="GO" id="GO:0016491">
    <property type="term" value="F:oxidoreductase activity"/>
    <property type="evidence" value="ECO:0007669"/>
    <property type="project" value="UniProtKB-KW"/>
</dbReference>
<feature type="binding site" evidence="5">
    <location>
        <position position="107"/>
    </location>
    <ligand>
        <name>glyoxylate</name>
        <dbReference type="ChEBI" id="CHEBI:36655"/>
    </ligand>
</feature>
<evidence type="ECO:0000256" key="3">
    <source>
        <dbReference type="ARBA" id="ARBA00024042"/>
    </source>
</evidence>
<dbReference type="GO" id="GO:0010181">
    <property type="term" value="F:FMN binding"/>
    <property type="evidence" value="ECO:0007669"/>
    <property type="project" value="InterPro"/>
</dbReference>